<evidence type="ECO:0000256" key="2">
    <source>
        <dbReference type="ARBA" id="ARBA00022485"/>
    </source>
</evidence>
<dbReference type="EMBL" id="MCFH01000007">
    <property type="protein sequence ID" value="ORX56653.1"/>
    <property type="molecule type" value="Genomic_DNA"/>
</dbReference>
<sequence>MLPVVKNLVSGAIRAPQTKNLLSNSINLLSKRFYVWSIEREPNHKFKKASEIIREKEIFEALEKTKEDSKNPEVIKSILKKAKDKALLKNVVGGSEYVQGLTIEETATLLNMDSTNKELTSLLFKTAFDIKERIYGNRIVLFAPLYISNYCVNSCTYCSFRVQNTHGTRALLEKEDIEREVVTLQRQGHKRLLVLTGEHPKYPFEKFLDALKVISEVRTPPCGEIRRINVEIPMLSVSDFRRLKNTNVIGTYTLFQETYHRETFKRVHPQGPKSNYERRVLTFDRAQTAGIDDVGLGVLFGLYDYKFEVLALLQHAQHLDQTYHAGPHTISIPRIQPAANAPDAIKTPFPVNDDDFRKLVAILRCAVPYTGMILSTRETTEMRNQLLNMGISQMSAGSRTDVGAYHRDTSKKADELLHQNTEYNSSSQFTLNDPRNTDQVISDLIKSGYVPSFCTACYREGRTGEAFMNIAKKGDIHNFCHPNSLLTLQEYLTDYASEETRKIGEELIKKEEKRIPSKIRLAALKKKQKRLAAGERDLYF</sequence>
<dbReference type="OrthoDB" id="10261561at2759"/>
<dbReference type="Pfam" id="PF04055">
    <property type="entry name" value="Radical_SAM"/>
    <property type="match status" value="1"/>
</dbReference>
<keyword evidence="3" id="KW-0949">S-adenosyl-L-methionine</keyword>
<keyword evidence="4" id="KW-0479">Metal-binding</keyword>
<keyword evidence="5" id="KW-0408">Iron</keyword>
<dbReference type="GO" id="GO:0046872">
    <property type="term" value="F:metal ion binding"/>
    <property type="evidence" value="ECO:0007669"/>
    <property type="project" value="UniProtKB-KW"/>
</dbReference>
<evidence type="ECO:0000313" key="9">
    <source>
        <dbReference type="EMBL" id="ORX56653.1"/>
    </source>
</evidence>
<dbReference type="InterPro" id="IPR013785">
    <property type="entry name" value="Aldolase_TIM"/>
</dbReference>
<evidence type="ECO:0000256" key="4">
    <source>
        <dbReference type="ARBA" id="ARBA00022723"/>
    </source>
</evidence>
<dbReference type="NCBIfam" id="TIGR03955">
    <property type="entry name" value="rSAM_HydG"/>
    <property type="match status" value="1"/>
</dbReference>
<dbReference type="Gene3D" id="3.20.20.70">
    <property type="entry name" value="Aldolase class I"/>
    <property type="match status" value="1"/>
</dbReference>
<dbReference type="Pfam" id="PF06968">
    <property type="entry name" value="BATS"/>
    <property type="match status" value="1"/>
</dbReference>
<keyword evidence="2" id="KW-0004">4Fe-4S</keyword>
<dbReference type="SMART" id="SM00876">
    <property type="entry name" value="BATS"/>
    <property type="match status" value="1"/>
</dbReference>
<evidence type="ECO:0000313" key="10">
    <source>
        <dbReference type="Proteomes" id="UP000193719"/>
    </source>
</evidence>
<evidence type="ECO:0000256" key="3">
    <source>
        <dbReference type="ARBA" id="ARBA00022691"/>
    </source>
</evidence>
<dbReference type="STRING" id="1754191.A0A1Y1VI02"/>
<dbReference type="SMART" id="SM00729">
    <property type="entry name" value="Elp3"/>
    <property type="match status" value="1"/>
</dbReference>
<dbReference type="InterPro" id="IPR024007">
    <property type="entry name" value="FeFe-hyd_mat_HydG"/>
</dbReference>
<comment type="cofactor">
    <cofactor evidence="1">
        <name>[4Fe-4S] cluster</name>
        <dbReference type="ChEBI" id="CHEBI:49883"/>
    </cofactor>
</comment>
<dbReference type="InterPro" id="IPR010722">
    <property type="entry name" value="BATS_dom"/>
</dbReference>
<protein>
    <submittedName>
        <fullName evidence="9">Putative Fe-hydrogenase assembly protein</fullName>
    </submittedName>
</protein>
<dbReference type="InterPro" id="IPR034428">
    <property type="entry name" value="ThiH/NoCL/HydG-like"/>
</dbReference>
<dbReference type="InterPro" id="IPR007197">
    <property type="entry name" value="rSAM"/>
</dbReference>
<dbReference type="SFLD" id="SFLDG01081">
    <property type="entry name" value="cleavage_of_the_Ca-Cb_bond_in"/>
    <property type="match status" value="1"/>
</dbReference>
<gene>
    <name evidence="9" type="ORF">BCR36DRAFT_367625</name>
</gene>
<dbReference type="GO" id="GO:0003824">
    <property type="term" value="F:catalytic activity"/>
    <property type="evidence" value="ECO:0007669"/>
    <property type="project" value="InterPro"/>
</dbReference>
<proteinExistence type="predicted"/>
<dbReference type="PANTHER" id="PTHR43583">
    <property type="entry name" value="2-IMINOACETATE SYNTHASE"/>
    <property type="match status" value="1"/>
</dbReference>
<accession>A0A1Y1VI02</accession>
<comment type="caution">
    <text evidence="9">The sequence shown here is derived from an EMBL/GenBank/DDBJ whole genome shotgun (WGS) entry which is preliminary data.</text>
</comment>
<name>A0A1Y1VI02_9FUNG</name>
<evidence type="ECO:0000256" key="7">
    <source>
        <dbReference type="ARBA" id="ARBA00034078"/>
    </source>
</evidence>
<dbReference type="SFLD" id="SFLDG01060">
    <property type="entry name" value="BATS_domain_containing"/>
    <property type="match status" value="1"/>
</dbReference>
<dbReference type="GO" id="GO:0042364">
    <property type="term" value="P:water-soluble vitamin biosynthetic process"/>
    <property type="evidence" value="ECO:0007669"/>
    <property type="project" value="UniProtKB-ARBA"/>
</dbReference>
<dbReference type="InterPro" id="IPR058240">
    <property type="entry name" value="rSAM_sf"/>
</dbReference>
<reference evidence="9 10" key="2">
    <citation type="submission" date="2016-08" db="EMBL/GenBank/DDBJ databases">
        <title>Pervasive Adenine N6-methylation of Active Genes in Fungi.</title>
        <authorList>
            <consortium name="DOE Joint Genome Institute"/>
            <person name="Mondo S.J."/>
            <person name="Dannebaum R.O."/>
            <person name="Kuo R.C."/>
            <person name="Labutti K."/>
            <person name="Haridas S."/>
            <person name="Kuo A."/>
            <person name="Salamov A."/>
            <person name="Ahrendt S.R."/>
            <person name="Lipzen A."/>
            <person name="Sullivan W."/>
            <person name="Andreopoulos W.B."/>
            <person name="Clum A."/>
            <person name="Lindquist E."/>
            <person name="Daum C."/>
            <person name="Ramamoorthy G.K."/>
            <person name="Gryganskyi A."/>
            <person name="Culley D."/>
            <person name="Magnuson J.K."/>
            <person name="James T.Y."/>
            <person name="O'Malley M.A."/>
            <person name="Stajich J.E."/>
            <person name="Spatafora J.W."/>
            <person name="Visel A."/>
            <person name="Grigoriev I.V."/>
        </authorList>
    </citation>
    <scope>NUCLEOTIDE SEQUENCE [LARGE SCALE GENOMIC DNA]</scope>
    <source>
        <strain evidence="10">finn</strain>
    </source>
</reference>
<dbReference type="Proteomes" id="UP000193719">
    <property type="component" value="Unassembled WGS sequence"/>
</dbReference>
<reference evidence="9 10" key="1">
    <citation type="submission" date="2016-08" db="EMBL/GenBank/DDBJ databases">
        <title>Genomes of anaerobic fungi encode conserved fungal cellulosomes for biomass hydrolysis.</title>
        <authorList>
            <consortium name="DOE Joint Genome Institute"/>
            <person name="Haitjema C.H."/>
            <person name="Gilmore S.P."/>
            <person name="Henske J.K."/>
            <person name="Solomon K.V."/>
            <person name="De Groot R."/>
            <person name="Kuo A."/>
            <person name="Mondo S.J."/>
            <person name="Salamov A.A."/>
            <person name="Labutti K."/>
            <person name="Zhao Z."/>
            <person name="Chiniquy J."/>
            <person name="Barry K."/>
            <person name="Brewer H.M."/>
            <person name="Purvine S.O."/>
            <person name="Wright A.T."/>
            <person name="Boxma B."/>
            <person name="Van Alen T."/>
            <person name="Hackstein J.H."/>
            <person name="Baker S.E."/>
            <person name="Grigoriev I.V."/>
            <person name="O'Malley M.A."/>
        </authorList>
    </citation>
    <scope>NUCLEOTIDE SEQUENCE [LARGE SCALE GENOMIC DNA]</scope>
    <source>
        <strain evidence="10">finn</strain>
    </source>
</reference>
<keyword evidence="6" id="KW-0411">Iron-sulfur</keyword>
<dbReference type="PANTHER" id="PTHR43583:SF2">
    <property type="entry name" value="THIAZOLE BIOSYNTHESIS PROTEIN"/>
    <property type="match status" value="1"/>
</dbReference>
<feature type="domain" description="Radical SAM core" evidence="8">
    <location>
        <begin position="137"/>
        <end position="369"/>
    </location>
</feature>
<comment type="cofactor">
    <cofactor evidence="7">
        <name>[2Fe-2S] cluster</name>
        <dbReference type="ChEBI" id="CHEBI:190135"/>
    </cofactor>
</comment>
<dbReference type="GO" id="GO:0044272">
    <property type="term" value="P:sulfur compound biosynthetic process"/>
    <property type="evidence" value="ECO:0007669"/>
    <property type="project" value="UniProtKB-ARBA"/>
</dbReference>
<evidence type="ECO:0000256" key="5">
    <source>
        <dbReference type="ARBA" id="ARBA00023004"/>
    </source>
</evidence>
<dbReference type="SFLD" id="SFLDF00319">
    <property type="entry name" value="Fe_hydrogenase_maturase_(HydG"/>
    <property type="match status" value="1"/>
</dbReference>
<evidence type="ECO:0000256" key="6">
    <source>
        <dbReference type="ARBA" id="ARBA00023014"/>
    </source>
</evidence>
<dbReference type="InterPro" id="IPR006638">
    <property type="entry name" value="Elp3/MiaA/NifB-like_rSAM"/>
</dbReference>
<dbReference type="GO" id="GO:0051539">
    <property type="term" value="F:4 iron, 4 sulfur cluster binding"/>
    <property type="evidence" value="ECO:0007669"/>
    <property type="project" value="UniProtKB-KW"/>
</dbReference>
<dbReference type="SUPFAM" id="SSF102114">
    <property type="entry name" value="Radical SAM enzymes"/>
    <property type="match status" value="1"/>
</dbReference>
<dbReference type="PROSITE" id="PS51918">
    <property type="entry name" value="RADICAL_SAM"/>
    <property type="match status" value="1"/>
</dbReference>
<dbReference type="SFLD" id="SFLDS00029">
    <property type="entry name" value="Radical_SAM"/>
    <property type="match status" value="1"/>
</dbReference>
<dbReference type="AlphaFoldDB" id="A0A1Y1VI02"/>
<evidence type="ECO:0000256" key="1">
    <source>
        <dbReference type="ARBA" id="ARBA00001966"/>
    </source>
</evidence>
<keyword evidence="10" id="KW-1185">Reference proteome</keyword>
<evidence type="ECO:0000259" key="8">
    <source>
        <dbReference type="PROSITE" id="PS51918"/>
    </source>
</evidence>
<organism evidence="9 10">
    <name type="scientific">Piromyces finnis</name>
    <dbReference type="NCBI Taxonomy" id="1754191"/>
    <lineage>
        <taxon>Eukaryota</taxon>
        <taxon>Fungi</taxon>
        <taxon>Fungi incertae sedis</taxon>
        <taxon>Chytridiomycota</taxon>
        <taxon>Chytridiomycota incertae sedis</taxon>
        <taxon>Neocallimastigomycetes</taxon>
        <taxon>Neocallimastigales</taxon>
        <taxon>Neocallimastigaceae</taxon>
        <taxon>Piromyces</taxon>
    </lineage>
</organism>